<evidence type="ECO:0000256" key="1">
    <source>
        <dbReference type="SAM" id="MobiDB-lite"/>
    </source>
</evidence>
<dbReference type="EMBL" id="ABCS01000016">
    <property type="protein sequence ID" value="EDM79757.1"/>
    <property type="molecule type" value="Genomic_DNA"/>
</dbReference>
<organism evidence="2 3">
    <name type="scientific">Plesiocystis pacifica SIR-1</name>
    <dbReference type="NCBI Taxonomy" id="391625"/>
    <lineage>
        <taxon>Bacteria</taxon>
        <taxon>Pseudomonadati</taxon>
        <taxon>Myxococcota</taxon>
        <taxon>Polyangia</taxon>
        <taxon>Nannocystales</taxon>
        <taxon>Nannocystaceae</taxon>
        <taxon>Plesiocystis</taxon>
    </lineage>
</organism>
<gene>
    <name evidence="2" type="ORF">PPSIR1_31698</name>
</gene>
<evidence type="ECO:0000313" key="2">
    <source>
        <dbReference type="EMBL" id="EDM79757.1"/>
    </source>
</evidence>
<dbReference type="eggNOG" id="COG1572">
    <property type="taxonomic scope" value="Bacteria"/>
</dbReference>
<name>A6G2Q7_9BACT</name>
<proteinExistence type="predicted"/>
<dbReference type="Gene3D" id="3.40.390.10">
    <property type="entry name" value="Collagenase (Catalytic Domain)"/>
    <property type="match status" value="1"/>
</dbReference>
<dbReference type="GO" id="GO:0008237">
    <property type="term" value="F:metallopeptidase activity"/>
    <property type="evidence" value="ECO:0007669"/>
    <property type="project" value="InterPro"/>
</dbReference>
<dbReference type="STRING" id="391625.PPSIR1_31698"/>
<accession>A6G2Q7</accession>
<sequence>MASLSACYVGVPQDQWNGVYGEGETYDSLGDEGDQGESGDGQDEAGDNGGDTTGGGGDTTGGGGDTTTGGGDTTTGGGDTTTGGGDTTTGGGDTTTTGGEEPSGLVGDMALTRVEVTQGVAVTIGNGSNPIPANNRNARLVGGRDALFRAEWSLLNGFTSRDIRGVLVLEDGGQTQVYEDVRNISGNPNINSYNGTFRWEVPGEDIAPGTTYYVGLYEVNGAGSNNTAARLPATGSADLGVPSEVHELEVRLVPIRWIYGGEDRTANITNNVIETIRAEIYAKNPVSAVNITVRQNPVVWQNSISLEGILQAISTARSQDNPADNVYYEGLADFGCFAVWNGNCSNNGGTTGLGFVTPAESWAANQRASISVLYDLDSSAETLTHELGHNQGREHAPCGGVASSDPGFPYGGGGIGVQGHRLGTTTFYSTSQGKDYMGYCEPAWVSDYTWEATADRIEWLTPGTWSSAPGDDEWLLQGLIGENGEEYWTVVRGSLDPDAADEDSSVVFRAGEVTWDERPVVVRTIPDSEVVVIVTELPEGYETPEVYGLDSAEDFLAATQVELVHYGYTETEVTELHLAGHLTDVR</sequence>
<protein>
    <submittedName>
        <fullName evidence="2">Uncharacterized protein</fullName>
    </submittedName>
</protein>
<dbReference type="RefSeq" id="WP_006971006.1">
    <property type="nucleotide sequence ID" value="NZ_ABCS01000016.1"/>
</dbReference>
<feature type="compositionally biased region" description="Gly residues" evidence="1">
    <location>
        <begin position="47"/>
        <end position="93"/>
    </location>
</feature>
<dbReference type="InterPro" id="IPR024079">
    <property type="entry name" value="MetalloPept_cat_dom_sf"/>
</dbReference>
<comment type="caution">
    <text evidence="2">The sequence shown here is derived from an EMBL/GenBank/DDBJ whole genome shotgun (WGS) entry which is preliminary data.</text>
</comment>
<evidence type="ECO:0000313" key="3">
    <source>
        <dbReference type="Proteomes" id="UP000005801"/>
    </source>
</evidence>
<dbReference type="OrthoDB" id="3909977at2"/>
<keyword evidence="3" id="KW-1185">Reference proteome</keyword>
<reference evidence="2 3" key="1">
    <citation type="submission" date="2007-06" db="EMBL/GenBank/DDBJ databases">
        <authorList>
            <person name="Shimkets L."/>
            <person name="Ferriera S."/>
            <person name="Johnson J."/>
            <person name="Kravitz S."/>
            <person name="Beeson K."/>
            <person name="Sutton G."/>
            <person name="Rogers Y.-H."/>
            <person name="Friedman R."/>
            <person name="Frazier M."/>
            <person name="Venter J.C."/>
        </authorList>
    </citation>
    <scope>NUCLEOTIDE SEQUENCE [LARGE SCALE GENOMIC DNA]</scope>
    <source>
        <strain evidence="2 3">SIR-1</strain>
    </source>
</reference>
<feature type="compositionally biased region" description="Acidic residues" evidence="1">
    <location>
        <begin position="29"/>
        <end position="46"/>
    </location>
</feature>
<feature type="region of interest" description="Disordered" evidence="1">
    <location>
        <begin position="1"/>
        <end position="107"/>
    </location>
</feature>
<dbReference type="SUPFAM" id="SSF55486">
    <property type="entry name" value="Metalloproteases ('zincins'), catalytic domain"/>
    <property type="match status" value="1"/>
</dbReference>
<dbReference type="AlphaFoldDB" id="A6G2Q7"/>
<dbReference type="Proteomes" id="UP000005801">
    <property type="component" value="Unassembled WGS sequence"/>
</dbReference>